<evidence type="ECO:0000313" key="10">
    <source>
        <dbReference type="EMBL" id="MEX6687300.1"/>
    </source>
</evidence>
<keyword evidence="3" id="KW-0597">Phosphoprotein</keyword>
<dbReference type="SUPFAM" id="SSF55785">
    <property type="entry name" value="PYP-like sensor domain (PAS domain)"/>
    <property type="match status" value="3"/>
</dbReference>
<keyword evidence="4" id="KW-0808">Transferase</keyword>
<dbReference type="InterPro" id="IPR052162">
    <property type="entry name" value="Sensor_kinase/Photoreceptor"/>
</dbReference>
<evidence type="ECO:0000259" key="9">
    <source>
        <dbReference type="PROSITE" id="PS50113"/>
    </source>
</evidence>
<organism evidence="10 11">
    <name type="scientific">Danxiaibacter flavus</name>
    <dbReference type="NCBI Taxonomy" id="3049108"/>
    <lineage>
        <taxon>Bacteria</taxon>
        <taxon>Pseudomonadati</taxon>
        <taxon>Bacteroidota</taxon>
        <taxon>Chitinophagia</taxon>
        <taxon>Chitinophagales</taxon>
        <taxon>Chitinophagaceae</taxon>
        <taxon>Danxiaibacter</taxon>
    </lineage>
</organism>
<keyword evidence="5" id="KW-0418">Kinase</keyword>
<name>A0ABV3ZCV1_9BACT</name>
<dbReference type="Pfam" id="PF08447">
    <property type="entry name" value="PAS_3"/>
    <property type="match status" value="1"/>
</dbReference>
<accession>A0ABV3ZCV1</accession>
<dbReference type="Proteomes" id="UP001560573">
    <property type="component" value="Unassembled WGS sequence"/>
</dbReference>
<comment type="catalytic activity">
    <reaction evidence="1">
        <text>ATP + protein L-histidine = ADP + protein N-phospho-L-histidine.</text>
        <dbReference type="EC" id="2.7.13.3"/>
    </reaction>
</comment>
<evidence type="ECO:0000313" key="11">
    <source>
        <dbReference type="Proteomes" id="UP001560573"/>
    </source>
</evidence>
<sequence length="635" mass="72118">MSIESKFPVNDWQLALEALNDGVWNLNVQTSEVWFSEKWHQTFGYSKEEVKTLEAWLSKLHPGDVADGTDQFERLLRGEIKTYSTTIRYKEPSGDGYKWALSKAIVFDRDQDGNPRRIIGTHTDITSQKKSEQALIESKRRYKALFEYSAAMICTHDINGIITSINPYTLELLGYTEQEIVGKPVTNLIHEKYRHNFALQYMVEIRKKGKASGIMHVVKKNGQLAYLLYHNHLFKQSDDVQYVIGFGQDFTDRIMAEDALRHSMETFSSVFTYSATGIGLVSPEGRWLDANMALCEMTEYSKQELLNMSFQDITHSEDLKADLILVQRMLNKELSTYNLEKRYITKSGKIIWILLTVSLVWKADGSPDFFISQLMDVTRRKQLLDEINNKNTELQATQVSLQKKITQLEELSHIIAHNLRGPAANIKLLADILKSTTEQTSGTADENSMANLMSSEQAIAFIHDASTSLMNTLESVLMIAKISLNKEMPYDDCDIEAIAEDIKNQLHGLLVEKKADFELKLGVKKISYPKIYMESILYNLLNNALKYSDPQKDAKITISTRPEGKHVVLSVGDNGLGINLQMYGHKIFKLNQVFHDNKDSKGVGLFLIKTQIESLGGTIEVKSEEKVGSEFTVTF</sequence>
<feature type="domain" description="PAS" evidence="8">
    <location>
        <begin position="15"/>
        <end position="79"/>
    </location>
</feature>
<dbReference type="Gene3D" id="3.30.565.10">
    <property type="entry name" value="Histidine kinase-like ATPase, C-terminal domain"/>
    <property type="match status" value="1"/>
</dbReference>
<dbReference type="PRINTS" id="PR00344">
    <property type="entry name" value="BCTRLSENSOR"/>
</dbReference>
<dbReference type="Pfam" id="PF00989">
    <property type="entry name" value="PAS"/>
    <property type="match status" value="1"/>
</dbReference>
<feature type="coiled-coil region" evidence="6">
    <location>
        <begin position="380"/>
        <end position="411"/>
    </location>
</feature>
<dbReference type="PANTHER" id="PTHR43304">
    <property type="entry name" value="PHYTOCHROME-LIKE PROTEIN CPH1"/>
    <property type="match status" value="1"/>
</dbReference>
<feature type="domain" description="PAS" evidence="8">
    <location>
        <begin position="138"/>
        <end position="192"/>
    </location>
</feature>
<dbReference type="InterPro" id="IPR004358">
    <property type="entry name" value="Sig_transdc_His_kin-like_C"/>
</dbReference>
<evidence type="ECO:0000256" key="3">
    <source>
        <dbReference type="ARBA" id="ARBA00022553"/>
    </source>
</evidence>
<reference evidence="10 11" key="1">
    <citation type="submission" date="2023-07" db="EMBL/GenBank/DDBJ databases">
        <authorList>
            <person name="Lian W.-H."/>
        </authorList>
    </citation>
    <scope>NUCLEOTIDE SEQUENCE [LARGE SCALE GENOMIC DNA]</scope>
    <source>
        <strain evidence="10 11">SYSU DXS3180</strain>
    </source>
</reference>
<dbReference type="InterPro" id="IPR035965">
    <property type="entry name" value="PAS-like_dom_sf"/>
</dbReference>
<feature type="domain" description="PAC" evidence="9">
    <location>
        <begin position="211"/>
        <end position="262"/>
    </location>
</feature>
<dbReference type="PROSITE" id="PS50109">
    <property type="entry name" value="HIS_KIN"/>
    <property type="match status" value="1"/>
</dbReference>
<dbReference type="InterPro" id="IPR000014">
    <property type="entry name" value="PAS"/>
</dbReference>
<dbReference type="InterPro" id="IPR013767">
    <property type="entry name" value="PAS_fold"/>
</dbReference>
<evidence type="ECO:0000259" key="7">
    <source>
        <dbReference type="PROSITE" id="PS50109"/>
    </source>
</evidence>
<feature type="domain" description="PAC" evidence="9">
    <location>
        <begin position="337"/>
        <end position="389"/>
    </location>
</feature>
<feature type="domain" description="Histidine kinase" evidence="7">
    <location>
        <begin position="414"/>
        <end position="635"/>
    </location>
</feature>
<evidence type="ECO:0000256" key="5">
    <source>
        <dbReference type="ARBA" id="ARBA00022777"/>
    </source>
</evidence>
<dbReference type="Pfam" id="PF13426">
    <property type="entry name" value="PAS_9"/>
    <property type="match status" value="1"/>
</dbReference>
<feature type="domain" description="PAC" evidence="9">
    <location>
        <begin position="83"/>
        <end position="137"/>
    </location>
</feature>
<dbReference type="InterPro" id="IPR000700">
    <property type="entry name" value="PAS-assoc_C"/>
</dbReference>
<dbReference type="PANTHER" id="PTHR43304:SF1">
    <property type="entry name" value="PAC DOMAIN-CONTAINING PROTEIN"/>
    <property type="match status" value="1"/>
</dbReference>
<keyword evidence="11" id="KW-1185">Reference proteome</keyword>
<proteinExistence type="predicted"/>
<dbReference type="EMBL" id="JAULBC010000002">
    <property type="protein sequence ID" value="MEX6687300.1"/>
    <property type="molecule type" value="Genomic_DNA"/>
</dbReference>
<dbReference type="InterPro" id="IPR013655">
    <property type="entry name" value="PAS_fold_3"/>
</dbReference>
<evidence type="ECO:0000256" key="2">
    <source>
        <dbReference type="ARBA" id="ARBA00012438"/>
    </source>
</evidence>
<dbReference type="EC" id="2.7.13.3" evidence="2"/>
<dbReference type="Gene3D" id="3.30.450.20">
    <property type="entry name" value="PAS domain"/>
    <property type="match status" value="3"/>
</dbReference>
<dbReference type="RefSeq" id="WP_369328704.1">
    <property type="nucleotide sequence ID" value="NZ_JAULBC010000002.1"/>
</dbReference>
<feature type="domain" description="PAS" evidence="8">
    <location>
        <begin position="263"/>
        <end position="333"/>
    </location>
</feature>
<dbReference type="SUPFAM" id="SSF55874">
    <property type="entry name" value="ATPase domain of HSP90 chaperone/DNA topoisomerase II/histidine kinase"/>
    <property type="match status" value="1"/>
</dbReference>
<evidence type="ECO:0000256" key="1">
    <source>
        <dbReference type="ARBA" id="ARBA00000085"/>
    </source>
</evidence>
<dbReference type="SMART" id="SM00387">
    <property type="entry name" value="HATPase_c"/>
    <property type="match status" value="1"/>
</dbReference>
<dbReference type="PROSITE" id="PS50112">
    <property type="entry name" value="PAS"/>
    <property type="match status" value="3"/>
</dbReference>
<dbReference type="CDD" id="cd00130">
    <property type="entry name" value="PAS"/>
    <property type="match status" value="3"/>
</dbReference>
<gene>
    <name evidence="10" type="ORF">QTN47_07325</name>
</gene>
<dbReference type="PROSITE" id="PS50113">
    <property type="entry name" value="PAC"/>
    <property type="match status" value="3"/>
</dbReference>
<dbReference type="InterPro" id="IPR001610">
    <property type="entry name" value="PAC"/>
</dbReference>
<dbReference type="InterPro" id="IPR036890">
    <property type="entry name" value="HATPase_C_sf"/>
</dbReference>
<dbReference type="SMART" id="SM00091">
    <property type="entry name" value="PAS"/>
    <property type="match status" value="3"/>
</dbReference>
<dbReference type="SMART" id="SM00086">
    <property type="entry name" value="PAC"/>
    <property type="match status" value="3"/>
</dbReference>
<evidence type="ECO:0000256" key="6">
    <source>
        <dbReference type="SAM" id="Coils"/>
    </source>
</evidence>
<comment type="caution">
    <text evidence="10">The sequence shown here is derived from an EMBL/GenBank/DDBJ whole genome shotgun (WGS) entry which is preliminary data.</text>
</comment>
<evidence type="ECO:0000256" key="4">
    <source>
        <dbReference type="ARBA" id="ARBA00022679"/>
    </source>
</evidence>
<evidence type="ECO:0000259" key="8">
    <source>
        <dbReference type="PROSITE" id="PS50112"/>
    </source>
</evidence>
<keyword evidence="6" id="KW-0175">Coiled coil</keyword>
<dbReference type="Gene3D" id="1.10.287.130">
    <property type="match status" value="1"/>
</dbReference>
<dbReference type="NCBIfam" id="TIGR00229">
    <property type="entry name" value="sensory_box"/>
    <property type="match status" value="3"/>
</dbReference>
<dbReference type="Pfam" id="PF02518">
    <property type="entry name" value="HATPase_c"/>
    <property type="match status" value="1"/>
</dbReference>
<dbReference type="InterPro" id="IPR005467">
    <property type="entry name" value="His_kinase_dom"/>
</dbReference>
<dbReference type="InterPro" id="IPR003594">
    <property type="entry name" value="HATPase_dom"/>
</dbReference>
<protein>
    <recommendedName>
        <fullName evidence="2">histidine kinase</fullName>
        <ecNumber evidence="2">2.7.13.3</ecNumber>
    </recommendedName>
</protein>